<feature type="domain" description="Peptidase U32 collagenase" evidence="1">
    <location>
        <begin position="378"/>
        <end position="491"/>
    </location>
</feature>
<organism evidence="2 3">
    <name type="scientific">Alistipes dispar</name>
    <dbReference type="NCBI Taxonomy" id="2585119"/>
    <lineage>
        <taxon>Bacteria</taxon>
        <taxon>Pseudomonadati</taxon>
        <taxon>Bacteroidota</taxon>
        <taxon>Bacteroidia</taxon>
        <taxon>Bacteroidales</taxon>
        <taxon>Rikenellaceae</taxon>
        <taxon>Alistipes</taxon>
    </lineage>
</organism>
<proteinExistence type="predicted"/>
<keyword evidence="2" id="KW-0378">Hydrolase</keyword>
<dbReference type="OrthoDB" id="9807498at2"/>
<dbReference type="AlphaFoldDB" id="A0A4Y1WYH7"/>
<dbReference type="PROSITE" id="PS01276">
    <property type="entry name" value="PEPTIDASE_U32"/>
    <property type="match status" value="1"/>
</dbReference>
<dbReference type="InterPro" id="IPR001539">
    <property type="entry name" value="Peptidase_U32"/>
</dbReference>
<sequence>MKTVELLAPAKDYASAVVAVDAGADAVYIGGARFGARQAAGNTAEEIARVAAYAHRFGVRVHATLNTLLWDDELEEAERQARELIAAGVDALIVQDMALRRMDLPVELHASTQVSNRTPEGARFLGEAGFARVILERNLSLDEIRAICRATRAEVECFVHGAICVGYSGRCFLSRSMSARSGNRGACSQPCRLTYDLTDGRGHTYIAGKHLLSVRDMNLSAHLGELLDAGVTSFKIEGRLKDVNYIRNVVAFYRRATDEALAARPRLGRASVGESVPDFTPDTAKSFTRGESEYFFAGRCAGVASFDTPKAVGERIGRVVRVERGAFRLDAAEGRTLAAGDGICFVTPGGLVGTNVNAAEGGRIVPRRMKGIVPGAEVFRNYDRAFTLRVERSRTRRVIPVTALAEVSAGELRLTYTDCEGIAASASRRVELGPAHDPEANAEALRRQAARSGDTIFSVRGVEVRGAERFAPASLVAGLRREALGRLAEMRRARVPEHRILAEDPAARYPSECLTAEENVTNRLAEAFYRDHGVLRIERGLDLAPTTAGRTVLRSAYCIRREIGECLRENPRLRGGLWLERGRHRYRLDFDCRRCEMSLVDCTSDTDGTNLKPNKTEKS</sequence>
<dbReference type="PANTHER" id="PTHR30217">
    <property type="entry name" value="PEPTIDASE U32 FAMILY"/>
    <property type="match status" value="1"/>
</dbReference>
<dbReference type="Proteomes" id="UP000319374">
    <property type="component" value="Chromosome"/>
</dbReference>
<dbReference type="InterPro" id="IPR020988">
    <property type="entry name" value="Pept_U32_collagenase"/>
</dbReference>
<dbReference type="GO" id="GO:0008233">
    <property type="term" value="F:peptidase activity"/>
    <property type="evidence" value="ECO:0007669"/>
    <property type="project" value="UniProtKB-KW"/>
</dbReference>
<keyword evidence="3" id="KW-1185">Reference proteome</keyword>
<dbReference type="SUPFAM" id="SSF51621">
    <property type="entry name" value="Phosphoenolpyruvate/pyruvate domain"/>
    <property type="match status" value="1"/>
</dbReference>
<dbReference type="InterPro" id="IPR051454">
    <property type="entry name" value="RNA/ubiquinone_mod_enzymes"/>
</dbReference>
<protein>
    <submittedName>
        <fullName evidence="2">Protease</fullName>
    </submittedName>
</protein>
<dbReference type="InterPro" id="IPR015813">
    <property type="entry name" value="Pyrv/PenolPyrv_kinase-like_dom"/>
</dbReference>
<dbReference type="EMBL" id="AP019736">
    <property type="protein sequence ID" value="BBL06017.1"/>
    <property type="molecule type" value="Genomic_DNA"/>
</dbReference>
<gene>
    <name evidence="2" type="ORF">A5CPEGH6_06550</name>
</gene>
<accession>A0A4Y1WYH7</accession>
<name>A0A4Y1WYH7_9BACT</name>
<evidence type="ECO:0000313" key="2">
    <source>
        <dbReference type="EMBL" id="BBL06017.1"/>
    </source>
</evidence>
<dbReference type="Pfam" id="PF12392">
    <property type="entry name" value="DUF3656"/>
    <property type="match status" value="1"/>
</dbReference>
<dbReference type="GeneID" id="98672630"/>
<dbReference type="RefSeq" id="WP_141427873.1">
    <property type="nucleotide sequence ID" value="NZ_AP019736.1"/>
</dbReference>
<dbReference type="Pfam" id="PF01136">
    <property type="entry name" value="Peptidase_U32"/>
    <property type="match status" value="1"/>
</dbReference>
<reference evidence="3" key="1">
    <citation type="submission" date="2019-06" db="EMBL/GenBank/DDBJ databases">
        <title>Alistipes onderdonkii subsp. vulgaris subsp. nov., Alistipes dispar sp. nov. and Alistipes communis sp. nov., isolated from human faeces, and creation of Alistipes onderdonkii subsp. onderdonkii subsp. nov.</title>
        <authorList>
            <person name="Sakamoto M."/>
            <person name="Ikeyama N."/>
            <person name="Ogata Y."/>
            <person name="Suda W."/>
            <person name="Iino T."/>
            <person name="Hattori M."/>
            <person name="Ohkuma M."/>
        </authorList>
    </citation>
    <scope>NUCLEOTIDE SEQUENCE [LARGE SCALE GENOMIC DNA]</scope>
    <source>
        <strain evidence="3">5CPEGH6</strain>
    </source>
</reference>
<dbReference type="GO" id="GO:0006508">
    <property type="term" value="P:proteolysis"/>
    <property type="evidence" value="ECO:0007669"/>
    <property type="project" value="UniProtKB-KW"/>
</dbReference>
<evidence type="ECO:0000313" key="3">
    <source>
        <dbReference type="Proteomes" id="UP000319374"/>
    </source>
</evidence>
<dbReference type="KEGG" id="ada:A5CPEGH6_06550"/>
<dbReference type="PANTHER" id="PTHR30217:SF10">
    <property type="entry name" value="23S RRNA 5-HYDROXYCYTIDINE C2501 SYNTHASE"/>
    <property type="match status" value="1"/>
</dbReference>
<evidence type="ECO:0000259" key="1">
    <source>
        <dbReference type="Pfam" id="PF12392"/>
    </source>
</evidence>
<keyword evidence="2" id="KW-0645">Protease</keyword>